<dbReference type="KEGG" id="atw:C0099_12750"/>
<dbReference type="PANTHER" id="PTHR45947">
    <property type="entry name" value="SULFOQUINOVOSYL TRANSFERASE SQD2"/>
    <property type="match status" value="1"/>
</dbReference>
<evidence type="ECO:0000259" key="1">
    <source>
        <dbReference type="Pfam" id="PF00534"/>
    </source>
</evidence>
<dbReference type="Pfam" id="PF13439">
    <property type="entry name" value="Glyco_transf_4"/>
    <property type="match status" value="1"/>
</dbReference>
<sequence>MQTRGGAERVLLELVRHLDASACVGFVDRTLFPDAFEDGRLFDLNAHQRFDALRIAHMLYAFSTRGADIASRFGERIYSGAYSVLAERAGHEGRSIYYCHTPPRFLYDLRRHYESATPMVLRPALASLRNWLQPRFEAAVRRMDIVLANSENVRSRLRQHLGVEARVVYPPVDTHAFRWLSDDGYFLSTARLEPLKRVDVLIRAFLRMPSQRLVVTSGGSELARLRELARGASNIHFTGWIDDVTLSDCMGRARATVYVPVDEDFGMSPVESMAAGKPVIGVAQGGLLETVRPGETGVLLAPDFDTEEVCRAVLDMSQRNANEMRSACEERAAMFSRARFLERMDSILQHPDRQPH</sequence>
<feature type="domain" description="Glycosyltransferase subfamily 4-like N-terminal" evidence="2">
    <location>
        <begin position="5"/>
        <end position="174"/>
    </location>
</feature>
<feature type="domain" description="Glycosyl transferase family 1" evidence="1">
    <location>
        <begin position="181"/>
        <end position="332"/>
    </location>
</feature>
<protein>
    <submittedName>
        <fullName evidence="3">Glycosyl transferase</fullName>
    </submittedName>
</protein>
<name>A0A2I6S8Y4_9RHOO</name>
<keyword evidence="3" id="KW-0808">Transferase</keyword>
<evidence type="ECO:0000313" key="3">
    <source>
        <dbReference type="EMBL" id="AUN95725.1"/>
    </source>
</evidence>
<proteinExistence type="predicted"/>
<gene>
    <name evidence="3" type="ORF">C0099_12750</name>
</gene>
<organism evidence="3 4">
    <name type="scientific">Pseudazoarcus pumilus</name>
    <dbReference type="NCBI Taxonomy" id="2067960"/>
    <lineage>
        <taxon>Bacteria</taxon>
        <taxon>Pseudomonadati</taxon>
        <taxon>Pseudomonadota</taxon>
        <taxon>Betaproteobacteria</taxon>
        <taxon>Rhodocyclales</taxon>
        <taxon>Zoogloeaceae</taxon>
        <taxon>Pseudazoarcus</taxon>
    </lineage>
</organism>
<dbReference type="AlphaFoldDB" id="A0A2I6S8Y4"/>
<evidence type="ECO:0000259" key="2">
    <source>
        <dbReference type="Pfam" id="PF13439"/>
    </source>
</evidence>
<dbReference type="InterPro" id="IPR028098">
    <property type="entry name" value="Glyco_trans_4-like_N"/>
</dbReference>
<dbReference type="SUPFAM" id="SSF53756">
    <property type="entry name" value="UDP-Glycosyltransferase/glycogen phosphorylase"/>
    <property type="match status" value="1"/>
</dbReference>
<dbReference type="GO" id="GO:0016757">
    <property type="term" value="F:glycosyltransferase activity"/>
    <property type="evidence" value="ECO:0007669"/>
    <property type="project" value="InterPro"/>
</dbReference>
<dbReference type="InterPro" id="IPR050194">
    <property type="entry name" value="Glycosyltransferase_grp1"/>
</dbReference>
<reference evidence="3 4" key="1">
    <citation type="submission" date="2018-01" db="EMBL/GenBank/DDBJ databases">
        <authorList>
            <person name="Fu G.-Y."/>
        </authorList>
    </citation>
    <scope>NUCLEOTIDE SEQUENCE [LARGE SCALE GENOMIC DNA]</scope>
    <source>
        <strain evidence="3 4">SY39</strain>
    </source>
</reference>
<dbReference type="EMBL" id="CP025682">
    <property type="protein sequence ID" value="AUN95725.1"/>
    <property type="molecule type" value="Genomic_DNA"/>
</dbReference>
<dbReference type="Proteomes" id="UP000242205">
    <property type="component" value="Chromosome"/>
</dbReference>
<dbReference type="Pfam" id="PF00534">
    <property type="entry name" value="Glycos_transf_1"/>
    <property type="match status" value="1"/>
</dbReference>
<dbReference type="OrthoDB" id="9801609at2"/>
<keyword evidence="4" id="KW-1185">Reference proteome</keyword>
<evidence type="ECO:0000313" key="4">
    <source>
        <dbReference type="Proteomes" id="UP000242205"/>
    </source>
</evidence>
<accession>A0A2I6S8Y4</accession>
<dbReference type="InterPro" id="IPR001296">
    <property type="entry name" value="Glyco_trans_1"/>
</dbReference>
<dbReference type="Gene3D" id="3.40.50.2000">
    <property type="entry name" value="Glycogen Phosphorylase B"/>
    <property type="match status" value="2"/>
</dbReference>
<dbReference type="PANTHER" id="PTHR45947:SF3">
    <property type="entry name" value="SULFOQUINOVOSYL TRANSFERASE SQD2"/>
    <property type="match status" value="1"/>
</dbReference>